<dbReference type="KEGG" id="amob:HG15A2_14280"/>
<dbReference type="PROSITE" id="PS50222">
    <property type="entry name" value="EF_HAND_2"/>
    <property type="match status" value="2"/>
</dbReference>
<evidence type="ECO:0000313" key="3">
    <source>
        <dbReference type="Proteomes" id="UP000319852"/>
    </source>
</evidence>
<evidence type="ECO:0000259" key="1">
    <source>
        <dbReference type="PROSITE" id="PS50222"/>
    </source>
</evidence>
<dbReference type="EMBL" id="CP036263">
    <property type="protein sequence ID" value="QDS98155.1"/>
    <property type="molecule type" value="Genomic_DNA"/>
</dbReference>
<accession>A0A517MTE3</accession>
<organism evidence="2 3">
    <name type="scientific">Adhaeretor mobilis</name>
    <dbReference type="NCBI Taxonomy" id="1930276"/>
    <lineage>
        <taxon>Bacteria</taxon>
        <taxon>Pseudomonadati</taxon>
        <taxon>Planctomycetota</taxon>
        <taxon>Planctomycetia</taxon>
        <taxon>Pirellulales</taxon>
        <taxon>Lacipirellulaceae</taxon>
        <taxon>Adhaeretor</taxon>
    </lineage>
</organism>
<gene>
    <name evidence="2" type="ORF">HG15A2_14280</name>
</gene>
<feature type="domain" description="EF-hand" evidence="1">
    <location>
        <begin position="50"/>
        <end position="85"/>
    </location>
</feature>
<keyword evidence="3" id="KW-1185">Reference proteome</keyword>
<dbReference type="InterPro" id="IPR018247">
    <property type="entry name" value="EF_Hand_1_Ca_BS"/>
</dbReference>
<sequence length="245" mass="26820">MDSEPACSVNWMYRSKNSYKMLIRWLATICVVIATGCSSGPSRVDAPEVVPDEVAQNLMDQYDENSDGSLSDDEVSNCPAIASSKRKYDQDGNGSIDKQEISRRLTNIYSDRIGIFQLHANVMLDGRPLRNALITLVPEQSMEASLAPATGTTDHNGRAVLGLSESDTPSELRGIVRGVQTGLYRIRVTSDKESLGDDIENGTVLGEEITPVDGDRGIQLRISRRRANRTGRNAARPAKGMYLSQ</sequence>
<dbReference type="GO" id="GO:0005509">
    <property type="term" value="F:calcium ion binding"/>
    <property type="evidence" value="ECO:0007669"/>
    <property type="project" value="InterPro"/>
</dbReference>
<dbReference type="Proteomes" id="UP000319852">
    <property type="component" value="Chromosome"/>
</dbReference>
<protein>
    <submittedName>
        <fullName evidence="2">EF hand</fullName>
    </submittedName>
</protein>
<proteinExistence type="predicted"/>
<dbReference type="Gene3D" id="1.10.238.10">
    <property type="entry name" value="EF-hand"/>
    <property type="match status" value="1"/>
</dbReference>
<dbReference type="InterPro" id="IPR002048">
    <property type="entry name" value="EF_hand_dom"/>
</dbReference>
<name>A0A517MTE3_9BACT</name>
<dbReference type="AlphaFoldDB" id="A0A517MTE3"/>
<evidence type="ECO:0000313" key="2">
    <source>
        <dbReference type="EMBL" id="QDS98155.1"/>
    </source>
</evidence>
<reference evidence="2 3" key="1">
    <citation type="submission" date="2019-02" db="EMBL/GenBank/DDBJ databases">
        <title>Deep-cultivation of Planctomycetes and their phenomic and genomic characterization uncovers novel biology.</title>
        <authorList>
            <person name="Wiegand S."/>
            <person name="Jogler M."/>
            <person name="Boedeker C."/>
            <person name="Pinto D."/>
            <person name="Vollmers J."/>
            <person name="Rivas-Marin E."/>
            <person name="Kohn T."/>
            <person name="Peeters S.H."/>
            <person name="Heuer A."/>
            <person name="Rast P."/>
            <person name="Oberbeckmann S."/>
            <person name="Bunk B."/>
            <person name="Jeske O."/>
            <person name="Meyerdierks A."/>
            <person name="Storesund J.E."/>
            <person name="Kallscheuer N."/>
            <person name="Luecker S."/>
            <person name="Lage O.M."/>
            <person name="Pohl T."/>
            <person name="Merkel B.J."/>
            <person name="Hornburger P."/>
            <person name="Mueller R.-W."/>
            <person name="Bruemmer F."/>
            <person name="Labrenz M."/>
            <person name="Spormann A.M."/>
            <person name="Op den Camp H."/>
            <person name="Overmann J."/>
            <person name="Amann R."/>
            <person name="Jetten M.S.M."/>
            <person name="Mascher T."/>
            <person name="Medema M.H."/>
            <person name="Devos D.P."/>
            <person name="Kaster A.-K."/>
            <person name="Ovreas L."/>
            <person name="Rohde M."/>
            <person name="Galperin M.Y."/>
            <person name="Jogler C."/>
        </authorList>
    </citation>
    <scope>NUCLEOTIDE SEQUENCE [LARGE SCALE GENOMIC DNA]</scope>
    <source>
        <strain evidence="2 3">HG15A2</strain>
    </source>
</reference>
<dbReference type="InterPro" id="IPR011992">
    <property type="entry name" value="EF-hand-dom_pair"/>
</dbReference>
<dbReference type="PROSITE" id="PS00018">
    <property type="entry name" value="EF_HAND_1"/>
    <property type="match status" value="2"/>
</dbReference>
<dbReference type="SUPFAM" id="SSF47473">
    <property type="entry name" value="EF-hand"/>
    <property type="match status" value="1"/>
</dbReference>
<feature type="domain" description="EF-hand" evidence="1">
    <location>
        <begin position="86"/>
        <end position="111"/>
    </location>
</feature>